<reference evidence="1 2" key="1">
    <citation type="journal article" date="2022" name="Genome Biol. Evol.">
        <title>The Spruce Budworm Genome: Reconstructing the Evolutionary History of Antifreeze Proteins.</title>
        <authorList>
            <person name="Beliveau C."/>
            <person name="Gagne P."/>
            <person name="Picq S."/>
            <person name="Vernygora O."/>
            <person name="Keeling C.I."/>
            <person name="Pinkney K."/>
            <person name="Doucet D."/>
            <person name="Wen F."/>
            <person name="Johnston J.S."/>
            <person name="Maaroufi H."/>
            <person name="Boyle B."/>
            <person name="Laroche J."/>
            <person name="Dewar K."/>
            <person name="Juretic N."/>
            <person name="Blackburn G."/>
            <person name="Nisole A."/>
            <person name="Brunet B."/>
            <person name="Brandao M."/>
            <person name="Lumley L."/>
            <person name="Duan J."/>
            <person name="Quan G."/>
            <person name="Lucarotti C.J."/>
            <person name="Roe A.D."/>
            <person name="Sperling F.A.H."/>
            <person name="Levesque R.C."/>
            <person name="Cusson M."/>
        </authorList>
    </citation>
    <scope>NUCLEOTIDE SEQUENCE [LARGE SCALE GENOMIC DNA]</scope>
    <source>
        <strain evidence="1">Glfc:IPQL:Cfum</strain>
    </source>
</reference>
<keyword evidence="2" id="KW-1185">Reference proteome</keyword>
<dbReference type="Proteomes" id="UP001064048">
    <property type="component" value="Chromosome 2"/>
</dbReference>
<evidence type="ECO:0000313" key="1">
    <source>
        <dbReference type="EMBL" id="KAI8440242.1"/>
    </source>
</evidence>
<protein>
    <submittedName>
        <fullName evidence="1">Uncharacterized protein</fullName>
    </submittedName>
</protein>
<comment type="caution">
    <text evidence="1">The sequence shown here is derived from an EMBL/GenBank/DDBJ whole genome shotgun (WGS) entry which is preliminary data.</text>
</comment>
<dbReference type="EMBL" id="CM046102">
    <property type="protein sequence ID" value="KAI8440242.1"/>
    <property type="molecule type" value="Genomic_DNA"/>
</dbReference>
<accession>A0ACC0KUT6</accession>
<name>A0ACC0KUT6_CHOFU</name>
<proteinExistence type="predicted"/>
<sequence length="204" mass="23859">MLLTHIQRTLWLRNVLERVPFRENSYYRHKYCPEVEAAINKQIQAEQEAALKYLNMAVSFLHPSVSRLGAGGFFMKMYHEEFQHSEEFIHYQLSRGGVPLINGLKIQTPNIKITMIEAFKQALDLEHNVTELIQDLIGIAEKAKDYHCVDFVTSIFMTDQMDSINKISHHVTEIARLCDEYGLWNYDQHLATTYPYNHKSLKKL</sequence>
<evidence type="ECO:0000313" key="2">
    <source>
        <dbReference type="Proteomes" id="UP001064048"/>
    </source>
</evidence>
<organism evidence="1 2">
    <name type="scientific">Choristoneura fumiferana</name>
    <name type="common">Spruce budworm moth</name>
    <name type="synonym">Archips fumiferana</name>
    <dbReference type="NCBI Taxonomy" id="7141"/>
    <lineage>
        <taxon>Eukaryota</taxon>
        <taxon>Metazoa</taxon>
        <taxon>Ecdysozoa</taxon>
        <taxon>Arthropoda</taxon>
        <taxon>Hexapoda</taxon>
        <taxon>Insecta</taxon>
        <taxon>Pterygota</taxon>
        <taxon>Neoptera</taxon>
        <taxon>Endopterygota</taxon>
        <taxon>Lepidoptera</taxon>
        <taxon>Glossata</taxon>
        <taxon>Ditrysia</taxon>
        <taxon>Tortricoidea</taxon>
        <taxon>Tortricidae</taxon>
        <taxon>Tortricinae</taxon>
        <taxon>Choristoneura</taxon>
    </lineage>
</organism>
<gene>
    <name evidence="1" type="ORF">MSG28_001621</name>
</gene>